<accession>D8SP95</accession>
<dbReference type="NCBIfam" id="TIGR00756">
    <property type="entry name" value="PPR"/>
    <property type="match status" value="1"/>
</dbReference>
<dbReference type="GO" id="GO:0009451">
    <property type="term" value="P:RNA modification"/>
    <property type="evidence" value="ECO:0007669"/>
    <property type="project" value="InterPro"/>
</dbReference>
<dbReference type="KEGG" id="smo:SELMODRAFT_122009"/>
<dbReference type="Proteomes" id="UP000001514">
    <property type="component" value="Unassembled WGS sequence"/>
</dbReference>
<evidence type="ECO:0000313" key="4">
    <source>
        <dbReference type="Proteomes" id="UP000001514"/>
    </source>
</evidence>
<evidence type="ECO:0000256" key="1">
    <source>
        <dbReference type="ARBA" id="ARBA00022737"/>
    </source>
</evidence>
<dbReference type="EMBL" id="GL377631">
    <property type="protein sequence ID" value="EFJ13629.1"/>
    <property type="molecule type" value="Genomic_DNA"/>
</dbReference>
<dbReference type="GO" id="GO:0003723">
    <property type="term" value="F:RNA binding"/>
    <property type="evidence" value="ECO:0007669"/>
    <property type="project" value="InterPro"/>
</dbReference>
<dbReference type="Pfam" id="PF13041">
    <property type="entry name" value="PPR_2"/>
    <property type="match status" value="1"/>
</dbReference>
<dbReference type="PANTHER" id="PTHR47926">
    <property type="entry name" value="PENTATRICOPEPTIDE REPEAT-CONTAINING PROTEIN"/>
    <property type="match status" value="1"/>
</dbReference>
<dbReference type="Pfam" id="PF01535">
    <property type="entry name" value="PPR"/>
    <property type="match status" value="2"/>
</dbReference>
<name>D8SP95_SELML</name>
<evidence type="ECO:0000313" key="3">
    <source>
        <dbReference type="EMBL" id="EFJ13629.1"/>
    </source>
</evidence>
<dbReference type="InterPro" id="IPR002885">
    <property type="entry name" value="PPR_rpt"/>
</dbReference>
<dbReference type="AlphaFoldDB" id="D8SP95"/>
<reference evidence="3 4" key="1">
    <citation type="journal article" date="2011" name="Science">
        <title>The Selaginella genome identifies genetic changes associated with the evolution of vascular plants.</title>
        <authorList>
            <person name="Banks J.A."/>
            <person name="Nishiyama T."/>
            <person name="Hasebe M."/>
            <person name="Bowman J.L."/>
            <person name="Gribskov M."/>
            <person name="dePamphilis C."/>
            <person name="Albert V.A."/>
            <person name="Aono N."/>
            <person name="Aoyama T."/>
            <person name="Ambrose B.A."/>
            <person name="Ashton N.W."/>
            <person name="Axtell M.J."/>
            <person name="Barker E."/>
            <person name="Barker M.S."/>
            <person name="Bennetzen J.L."/>
            <person name="Bonawitz N.D."/>
            <person name="Chapple C."/>
            <person name="Cheng C."/>
            <person name="Correa L.G."/>
            <person name="Dacre M."/>
            <person name="DeBarry J."/>
            <person name="Dreyer I."/>
            <person name="Elias M."/>
            <person name="Engstrom E.M."/>
            <person name="Estelle M."/>
            <person name="Feng L."/>
            <person name="Finet C."/>
            <person name="Floyd S.K."/>
            <person name="Frommer W.B."/>
            <person name="Fujita T."/>
            <person name="Gramzow L."/>
            <person name="Gutensohn M."/>
            <person name="Harholt J."/>
            <person name="Hattori M."/>
            <person name="Heyl A."/>
            <person name="Hirai T."/>
            <person name="Hiwatashi Y."/>
            <person name="Ishikawa M."/>
            <person name="Iwata M."/>
            <person name="Karol K.G."/>
            <person name="Koehler B."/>
            <person name="Kolukisaoglu U."/>
            <person name="Kubo M."/>
            <person name="Kurata T."/>
            <person name="Lalonde S."/>
            <person name="Li K."/>
            <person name="Li Y."/>
            <person name="Litt A."/>
            <person name="Lyons E."/>
            <person name="Manning G."/>
            <person name="Maruyama T."/>
            <person name="Michael T.P."/>
            <person name="Mikami K."/>
            <person name="Miyazaki S."/>
            <person name="Morinaga S."/>
            <person name="Murata T."/>
            <person name="Mueller-Roeber B."/>
            <person name="Nelson D.R."/>
            <person name="Obara M."/>
            <person name="Oguri Y."/>
            <person name="Olmstead R.G."/>
            <person name="Onodera N."/>
            <person name="Petersen B.L."/>
            <person name="Pils B."/>
            <person name="Prigge M."/>
            <person name="Rensing S.A."/>
            <person name="Riano-Pachon D.M."/>
            <person name="Roberts A.W."/>
            <person name="Sato Y."/>
            <person name="Scheller H.V."/>
            <person name="Schulz B."/>
            <person name="Schulz C."/>
            <person name="Shakirov E.V."/>
            <person name="Shibagaki N."/>
            <person name="Shinohara N."/>
            <person name="Shippen D.E."/>
            <person name="Soerensen I."/>
            <person name="Sotooka R."/>
            <person name="Sugimoto N."/>
            <person name="Sugita M."/>
            <person name="Sumikawa N."/>
            <person name="Tanurdzic M."/>
            <person name="Theissen G."/>
            <person name="Ulvskov P."/>
            <person name="Wakazuki S."/>
            <person name="Weng J.K."/>
            <person name="Willats W.W."/>
            <person name="Wipf D."/>
            <person name="Wolf P.G."/>
            <person name="Yang L."/>
            <person name="Zimmer A.D."/>
            <person name="Zhu Q."/>
            <person name="Mitros T."/>
            <person name="Hellsten U."/>
            <person name="Loque D."/>
            <person name="Otillar R."/>
            <person name="Salamov A."/>
            <person name="Schmutz J."/>
            <person name="Shapiro H."/>
            <person name="Lindquist E."/>
            <person name="Lucas S."/>
            <person name="Rokhsar D."/>
            <person name="Grigoriev I.V."/>
        </authorList>
    </citation>
    <scope>NUCLEOTIDE SEQUENCE [LARGE SCALE GENOMIC DNA]</scope>
</reference>
<protein>
    <recommendedName>
        <fullName evidence="5">Pentacotripeptide-repeat region of PRORP domain-containing protein</fullName>
    </recommendedName>
</protein>
<sequence length="247" mass="27120">MGGSSRKVLRLLARIKQDGFLTPDELQAAAAAKAKISRSQALRNYEELREQGKSPSAWDVSAALMACGSYRDLETGQRIHAEIGVANDPKNTIAASLVAMYAKCGKMGEAQRLFDLMGARKKPLLAWNAIVLGYVRAGRSDRALEIFHSMQMEGVRPDERSFLAAIGACASLAVDPGADQEEKKNISDRVRRIHGLLEKKLMNTRACSIVTAALVDAYTKCGSIEEARVVFETMPKRDDLGFYVREL</sequence>
<dbReference type="OrthoDB" id="1927484at2759"/>
<dbReference type="eggNOG" id="KOG4197">
    <property type="taxonomic scope" value="Eukaryota"/>
</dbReference>
<keyword evidence="4" id="KW-1185">Reference proteome</keyword>
<dbReference type="Gene3D" id="1.25.40.10">
    <property type="entry name" value="Tetratricopeptide repeat domain"/>
    <property type="match status" value="1"/>
</dbReference>
<dbReference type="Gramene" id="EFJ13629">
    <property type="protein sequence ID" value="EFJ13629"/>
    <property type="gene ID" value="SELMODRAFT_122009"/>
</dbReference>
<dbReference type="STRING" id="88036.D8SP95"/>
<dbReference type="InterPro" id="IPR011990">
    <property type="entry name" value="TPR-like_helical_dom_sf"/>
</dbReference>
<feature type="repeat" description="PPR" evidence="2">
    <location>
        <begin position="123"/>
        <end position="157"/>
    </location>
</feature>
<evidence type="ECO:0008006" key="5">
    <source>
        <dbReference type="Google" id="ProtNLM"/>
    </source>
</evidence>
<gene>
    <name evidence="3" type="ORF">SELMODRAFT_122009</name>
</gene>
<dbReference type="InParanoid" id="D8SP95"/>
<keyword evidence="1" id="KW-0677">Repeat</keyword>
<dbReference type="PROSITE" id="PS51375">
    <property type="entry name" value="PPR"/>
    <property type="match status" value="1"/>
</dbReference>
<dbReference type="HOGENOM" id="CLU_002706_0_0_1"/>
<evidence type="ECO:0000256" key="2">
    <source>
        <dbReference type="PROSITE-ProRule" id="PRU00708"/>
    </source>
</evidence>
<proteinExistence type="predicted"/>
<dbReference type="InterPro" id="IPR046960">
    <property type="entry name" value="PPR_At4g14850-like_plant"/>
</dbReference>
<organism evidence="4">
    <name type="scientific">Selaginella moellendorffii</name>
    <name type="common">Spikemoss</name>
    <dbReference type="NCBI Taxonomy" id="88036"/>
    <lineage>
        <taxon>Eukaryota</taxon>
        <taxon>Viridiplantae</taxon>
        <taxon>Streptophyta</taxon>
        <taxon>Embryophyta</taxon>
        <taxon>Tracheophyta</taxon>
        <taxon>Lycopodiopsida</taxon>
        <taxon>Selaginellales</taxon>
        <taxon>Selaginellaceae</taxon>
        <taxon>Selaginella</taxon>
    </lineage>
</organism>